<dbReference type="eggNOG" id="KOG3606">
    <property type="taxonomic scope" value="Eukaryota"/>
</dbReference>
<dbReference type="Pfam" id="PF00595">
    <property type="entry name" value="PDZ"/>
    <property type="match status" value="1"/>
</dbReference>
<dbReference type="InterPro" id="IPR032756">
    <property type="entry name" value="DUF4685"/>
</dbReference>
<dbReference type="GO" id="GO:0005938">
    <property type="term" value="C:cell cortex"/>
    <property type="evidence" value="ECO:0007669"/>
    <property type="project" value="TreeGrafter"/>
</dbReference>
<dbReference type="EMBL" id="AAQR03038115">
    <property type="status" value="NOT_ANNOTATED_CDS"/>
    <property type="molecule type" value="Genomic_DNA"/>
</dbReference>
<feature type="region of interest" description="Disordered" evidence="1">
    <location>
        <begin position="49"/>
        <end position="124"/>
    </location>
</feature>
<dbReference type="InterPro" id="IPR001478">
    <property type="entry name" value="PDZ"/>
</dbReference>
<feature type="region of interest" description="Disordered" evidence="1">
    <location>
        <begin position="267"/>
        <end position="319"/>
    </location>
</feature>
<reference evidence="3" key="3">
    <citation type="submission" date="2025-09" db="UniProtKB">
        <authorList>
            <consortium name="Ensembl"/>
        </authorList>
    </citation>
    <scope>IDENTIFICATION</scope>
</reference>
<dbReference type="EMBL" id="AAQR03038112">
    <property type="status" value="NOT_ANNOTATED_CDS"/>
    <property type="molecule type" value="Genomic_DNA"/>
</dbReference>
<dbReference type="GO" id="GO:0007163">
    <property type="term" value="P:establishment or maintenance of cell polarity"/>
    <property type="evidence" value="ECO:0007669"/>
    <property type="project" value="TreeGrafter"/>
</dbReference>
<dbReference type="GO" id="GO:0007098">
    <property type="term" value="P:centrosome cycle"/>
    <property type="evidence" value="ECO:0007669"/>
    <property type="project" value="TreeGrafter"/>
</dbReference>
<feature type="compositionally biased region" description="Polar residues" evidence="1">
    <location>
        <begin position="297"/>
        <end position="311"/>
    </location>
</feature>
<dbReference type="EMBL" id="AAQR03038114">
    <property type="status" value="NOT_ANNOTATED_CDS"/>
    <property type="molecule type" value="Genomic_DNA"/>
</dbReference>
<dbReference type="STRING" id="30611.ENSOGAP00000009335"/>
<feature type="region of interest" description="Disordered" evidence="1">
    <location>
        <begin position="352"/>
        <end position="430"/>
    </location>
</feature>
<organism evidence="3 4">
    <name type="scientific">Otolemur garnettii</name>
    <name type="common">Small-eared galago</name>
    <name type="synonym">Garnett's greater bushbaby</name>
    <dbReference type="NCBI Taxonomy" id="30611"/>
    <lineage>
        <taxon>Eukaryota</taxon>
        <taxon>Metazoa</taxon>
        <taxon>Chordata</taxon>
        <taxon>Craniata</taxon>
        <taxon>Vertebrata</taxon>
        <taxon>Euteleostomi</taxon>
        <taxon>Mammalia</taxon>
        <taxon>Eutheria</taxon>
        <taxon>Euarchontoglires</taxon>
        <taxon>Primates</taxon>
        <taxon>Strepsirrhini</taxon>
        <taxon>Lorisiformes</taxon>
        <taxon>Galagidae</taxon>
        <taxon>Otolemur</taxon>
    </lineage>
</organism>
<reference evidence="4" key="1">
    <citation type="submission" date="2011-03" db="EMBL/GenBank/DDBJ databases">
        <title>Version 3 of the genome sequence of Otolemur garnettii (Bushbaby).</title>
        <authorList>
            <consortium name="The Broad Institute Genome Sequencing Platform"/>
            <person name="Di Palma F."/>
            <person name="Johnson J."/>
            <person name="Lander E.S."/>
            <person name="Lindblad-Toh K."/>
            <person name="Jaffe D.B."/>
            <person name="Gnerre S."/>
            <person name="MacCallum I."/>
            <person name="Przybylski D."/>
            <person name="Ribeiro F.J."/>
            <person name="Burton J.N."/>
            <person name="Walker B.J."/>
            <person name="Sharpe T."/>
            <person name="Hall G."/>
        </authorList>
    </citation>
    <scope>NUCLEOTIDE SEQUENCE [LARGE SCALE GENOMIC DNA]</scope>
</reference>
<dbReference type="GeneTree" id="ENSGT00390000013003"/>
<feature type="compositionally biased region" description="Polar residues" evidence="1">
    <location>
        <begin position="445"/>
        <end position="470"/>
    </location>
</feature>
<dbReference type="FunCoup" id="H0X2N8">
    <property type="interactions" value="84"/>
</dbReference>
<dbReference type="SUPFAM" id="SSF50156">
    <property type="entry name" value="PDZ domain-like"/>
    <property type="match status" value="1"/>
</dbReference>
<feature type="region of interest" description="Disordered" evidence="1">
    <location>
        <begin position="607"/>
        <end position="661"/>
    </location>
</feature>
<dbReference type="HOGENOM" id="CLU_010586_0_0_1"/>
<keyword evidence="4" id="KW-1185">Reference proteome</keyword>
<dbReference type="OMA" id="GPGPCNK"/>
<feature type="compositionally biased region" description="Polar residues" evidence="1">
    <location>
        <begin position="506"/>
        <end position="529"/>
    </location>
</feature>
<dbReference type="SMART" id="SM00228">
    <property type="entry name" value="PDZ"/>
    <property type="match status" value="1"/>
</dbReference>
<reference evidence="3" key="2">
    <citation type="submission" date="2025-08" db="UniProtKB">
        <authorList>
            <consortium name="Ensembl"/>
        </authorList>
    </citation>
    <scope>IDENTIFICATION</scope>
</reference>
<dbReference type="Gene3D" id="2.30.42.10">
    <property type="match status" value="1"/>
</dbReference>
<dbReference type="Pfam" id="PF15737">
    <property type="entry name" value="DUF4685"/>
    <property type="match status" value="1"/>
</dbReference>
<evidence type="ECO:0000313" key="4">
    <source>
        <dbReference type="Proteomes" id="UP000005225"/>
    </source>
</evidence>
<evidence type="ECO:0000256" key="1">
    <source>
        <dbReference type="SAM" id="MobiDB-lite"/>
    </source>
</evidence>
<feature type="compositionally biased region" description="Polar residues" evidence="1">
    <location>
        <begin position="538"/>
        <end position="548"/>
    </location>
</feature>
<protein>
    <recommendedName>
        <fullName evidence="2">PDZ domain-containing protein</fullName>
    </recommendedName>
</protein>
<dbReference type="PROSITE" id="PS50106">
    <property type="entry name" value="PDZ"/>
    <property type="match status" value="1"/>
</dbReference>
<dbReference type="FunFam" id="2.30.42.10:FF:000215">
    <property type="entry name" value="uncharacterized protein KIAA1614 homolog"/>
    <property type="match status" value="1"/>
</dbReference>
<dbReference type="PANTHER" id="PTHR14102:SF12">
    <property type="entry name" value="CDNA SEQUENCE BC034090"/>
    <property type="match status" value="1"/>
</dbReference>
<name>H0X2N8_OTOGA</name>
<dbReference type="Ensembl" id="ENSOGAT00000010435.2">
    <property type="protein sequence ID" value="ENSOGAP00000009335.2"/>
    <property type="gene ID" value="ENSOGAG00000010432.2"/>
</dbReference>
<dbReference type="PANTHER" id="PTHR14102">
    <property type="entry name" value="PAR-6-RELATED"/>
    <property type="match status" value="1"/>
</dbReference>
<feature type="domain" description="PDZ" evidence="2">
    <location>
        <begin position="796"/>
        <end position="881"/>
    </location>
</feature>
<accession>H0X2N8</accession>
<evidence type="ECO:0000259" key="2">
    <source>
        <dbReference type="PROSITE" id="PS50106"/>
    </source>
</evidence>
<feature type="compositionally biased region" description="Polar residues" evidence="1">
    <location>
        <begin position="408"/>
        <end position="421"/>
    </location>
</feature>
<dbReference type="GO" id="GO:0060341">
    <property type="term" value="P:regulation of cellular localization"/>
    <property type="evidence" value="ECO:0007669"/>
    <property type="project" value="TreeGrafter"/>
</dbReference>
<dbReference type="AlphaFoldDB" id="H0X2N8"/>
<sequence>PPNPCYFLLIPPLPALACVPHCRTFGPKLEPVLSPRHEEAKHLLQRARMKARTRPLRASHDIVPTTALGSRDGQRSPAPAPRVPAACRDSLQNGNMSDSSSGESSAGQRPRRGPSPSHVRFEDESAREAEFRYLERLQQRQRQVLGTVLQVADQGPLRSKPDLADYINGGLRLRDPTEAASHRLEGSLDTGGSDRKCCTCSDCMEDCHPTQGKATPDPRVLQELQAARGLERVLMEPLGSRGLCSPLRLPPAEPRLHTQWIRETHIGDTAGPEEADSALDSTDTAYSCRAASEEAKTSQAGRPCGQTQGSSPGLPGSRLQAGHRWSMTPEMELPWGPQAQCHLSGVDGVEAGDEVKESRGHTRRGTLSLREDAVRNPPALASKPASLGAQWQPGAGLGDHWVPPAESQAPSRTAHAMTSSMKLGPSGPVSQARIMEGHKSVEIVSTSSLQQTDAEPCAPNTQQPMASLSPQGWVPTPPPSRKTTSPLSHRKVALAGSRRLGDQGEPVNSSRSGVLRTCGQTPAQAQSCSPRVRHPLQGLSTNNCNNSVPWGPQEPSDQAVHEDRVEQAPYSQELGLPQENSRDGGPQGFPGSADVATINSTSITLSLFSEEPESSQEADGALQSTESGSRGSAPPRALPGASVGPGSPSAVPSDKNKKRSNSIVSTLGLKKFFSTLGQSPRPKLGKSRSYSVEQLHPSAPGPASHTRAPSLQSLHLVSPSHQRRKAASFQNLHSLLSGKGDRSSLYVVGGPGDHGTSGSPTKAPPRRALSVEDVGAPSLARTVGRVVEVFPDGTSQLQLQRSPEGTFGFCVASGNGRRDSGIYVQEMADVSTAKLYSGLLGVGDEILEVNGAKVAGLGLAHIKELLAHSESLSVRVLRQRPAPR</sequence>
<dbReference type="Proteomes" id="UP000005225">
    <property type="component" value="Unassembled WGS sequence"/>
</dbReference>
<dbReference type="InParanoid" id="H0X2N8"/>
<feature type="region of interest" description="Disordered" evidence="1">
    <location>
        <begin position="445"/>
        <end position="595"/>
    </location>
</feature>
<dbReference type="GO" id="GO:0005634">
    <property type="term" value="C:nucleus"/>
    <property type="evidence" value="ECO:0007669"/>
    <property type="project" value="TreeGrafter"/>
</dbReference>
<feature type="region of interest" description="Disordered" evidence="1">
    <location>
        <begin position="675"/>
        <end position="707"/>
    </location>
</feature>
<feature type="compositionally biased region" description="Low complexity" evidence="1">
    <location>
        <begin position="639"/>
        <end position="653"/>
    </location>
</feature>
<feature type="region of interest" description="Disordered" evidence="1">
    <location>
        <begin position="743"/>
        <end position="767"/>
    </location>
</feature>
<dbReference type="InterPro" id="IPR036034">
    <property type="entry name" value="PDZ_sf"/>
</dbReference>
<proteinExistence type="predicted"/>
<dbReference type="GO" id="GO:0016324">
    <property type="term" value="C:apical plasma membrane"/>
    <property type="evidence" value="ECO:0007669"/>
    <property type="project" value="TreeGrafter"/>
</dbReference>
<dbReference type="InterPro" id="IPR051741">
    <property type="entry name" value="PAR6_homolog"/>
</dbReference>
<evidence type="ECO:0000313" key="3">
    <source>
        <dbReference type="Ensembl" id="ENSOGAP00000009335.2"/>
    </source>
</evidence>
<dbReference type="EMBL" id="AAQR03038113">
    <property type="status" value="NOT_ANNOTATED_CDS"/>
    <property type="molecule type" value="Genomic_DNA"/>
</dbReference>